<organism evidence="2 3">
    <name type="scientific">Solanum commersonii</name>
    <name type="common">Commerson's wild potato</name>
    <name type="synonym">Commerson's nightshade</name>
    <dbReference type="NCBI Taxonomy" id="4109"/>
    <lineage>
        <taxon>Eukaryota</taxon>
        <taxon>Viridiplantae</taxon>
        <taxon>Streptophyta</taxon>
        <taxon>Embryophyta</taxon>
        <taxon>Tracheophyta</taxon>
        <taxon>Spermatophyta</taxon>
        <taxon>Magnoliopsida</taxon>
        <taxon>eudicotyledons</taxon>
        <taxon>Gunneridae</taxon>
        <taxon>Pentapetalae</taxon>
        <taxon>asterids</taxon>
        <taxon>lamiids</taxon>
        <taxon>Solanales</taxon>
        <taxon>Solanaceae</taxon>
        <taxon>Solanoideae</taxon>
        <taxon>Solaneae</taxon>
        <taxon>Solanum</taxon>
    </lineage>
</organism>
<proteinExistence type="predicted"/>
<keyword evidence="3" id="KW-1185">Reference proteome</keyword>
<sequence length="158" mass="17385">MLLIISFTCIKGVLPVWGLLQILSSQAKLSNCEPNRTPSRNQKGLSKQVCPESVLGSNYSCGSIYPETLLMVFGFSFWKGIGKLGKIVERVFTQVVNLLIRPLFQESIAFASIFFLFSLKMSGDVFREKAGASLGNLPPSLRPPPEGGYPPLPFVEWG</sequence>
<accession>A0A9J6AMT2</accession>
<dbReference type="Proteomes" id="UP000824120">
    <property type="component" value="Chromosome 2"/>
</dbReference>
<evidence type="ECO:0000313" key="2">
    <source>
        <dbReference type="EMBL" id="KAG5625918.1"/>
    </source>
</evidence>
<evidence type="ECO:0000313" key="3">
    <source>
        <dbReference type="Proteomes" id="UP000824120"/>
    </source>
</evidence>
<protein>
    <submittedName>
        <fullName evidence="2">Uncharacterized protein</fullName>
    </submittedName>
</protein>
<comment type="caution">
    <text evidence="2">The sequence shown here is derived from an EMBL/GenBank/DDBJ whole genome shotgun (WGS) entry which is preliminary data.</text>
</comment>
<evidence type="ECO:0000256" key="1">
    <source>
        <dbReference type="SAM" id="SignalP"/>
    </source>
</evidence>
<keyword evidence="1" id="KW-0732">Signal</keyword>
<reference evidence="2 3" key="1">
    <citation type="submission" date="2020-09" db="EMBL/GenBank/DDBJ databases">
        <title>De no assembly of potato wild relative species, Solanum commersonii.</title>
        <authorList>
            <person name="Cho K."/>
        </authorList>
    </citation>
    <scope>NUCLEOTIDE SEQUENCE [LARGE SCALE GENOMIC DNA]</scope>
    <source>
        <strain evidence="2">LZ3.2</strain>
        <tissue evidence="2">Leaf</tissue>
    </source>
</reference>
<dbReference type="EMBL" id="JACXVP010000002">
    <property type="protein sequence ID" value="KAG5625918.1"/>
    <property type="molecule type" value="Genomic_DNA"/>
</dbReference>
<feature type="chain" id="PRO_5039893003" evidence="1">
    <location>
        <begin position="19"/>
        <end position="158"/>
    </location>
</feature>
<gene>
    <name evidence="2" type="ORF">H5410_011136</name>
</gene>
<dbReference type="AlphaFoldDB" id="A0A9J6AMT2"/>
<feature type="signal peptide" evidence="1">
    <location>
        <begin position="1"/>
        <end position="18"/>
    </location>
</feature>
<name>A0A9J6AMT2_SOLCO</name>